<dbReference type="Pfam" id="PF06605">
    <property type="entry name" value="Prophage_tail"/>
    <property type="match status" value="1"/>
</dbReference>
<sequence>MDMFEKLKDAIYIGHKDQADDTAFQLYKIVSIKTAEEGISITAVHVVYDEMMFYGYIREERLTNVSVSTALGKVLNGSRWEIGKVLTNKNANLMLYDNTRAEALTKLIESFQVELGFRLVFSENKITKRYVDVYEKRGKVTHNRYVYGHKAINVDKEIDRQNVFTAIVPRGKGEEKYDEDGNATGGFGRRIQITDIEWSKSNGNPLNKAKGKDYLEIPEMTLQHGFSDGKARYKIVVFDEIEDPNILIQKAYETLVENCRPKVQLSTTIGDSGEVELGDSIIIIRKDIDVQYRSRVFKIKRNLITRENSEVTLGDNLSIAKVDYGKLIESKIDNLKDEVQTSMTINLGQMRNELEKSMFDDDAYKYDLKRGNKYNLAPGLYTFNRPIDKNPTKGIWIGAGKVAISNRKRADGTFDWTTWATGEGIVADVINSGTLNANLVRTGILQDKNAKSFLNLDTGEFNFGGIIKSIDGRSIVEGAAIDEIDGDKIISGTVSEGKIKDGAITNDKIGYKAISNSKIQDNAIDGDKIKSNAIRGVHIQNAAITNAKIDNGAITNAKIANSAIDNAKIENGAITNAKIANAAIDRTKIEDGEITNAKIAYAAIDRTKIEDGEITNAKIADAAITSAKIKDASIDSAKISSLSASKIHGGTIDADYINVTHLNASNITTGQFSGNGFSCGVNGYGGTAQFNGSSVNFGANSSYVTIRDTGGRGEVTVNGTIAATGAGYFYELNSGGLYLDSAGYRKLRGTKQGVDCNTNFIVNGALGCYGNIEASGTISSNGSMSCTIMNCGRITVSGKTIHFDDGGALHWE</sequence>
<dbReference type="PANTHER" id="PTHR37320:SF1">
    <property type="entry name" value="RHOPTRY SURFACE PROTEIN CERLI2"/>
    <property type="match status" value="1"/>
</dbReference>
<organism evidence="2 3">
    <name type="scientific">Finegoldia magna BVS033A4</name>
    <dbReference type="NCBI Taxonomy" id="866773"/>
    <lineage>
        <taxon>Bacteria</taxon>
        <taxon>Bacillati</taxon>
        <taxon>Bacillota</taxon>
        <taxon>Tissierellia</taxon>
        <taxon>Tissierellales</taxon>
        <taxon>Peptoniphilaceae</taxon>
        <taxon>Finegoldia</taxon>
    </lineage>
</organism>
<dbReference type="InterPro" id="IPR053336">
    <property type="entry name" value="Rhoptry_Surface_Assoc"/>
</dbReference>
<dbReference type="NCBIfam" id="TIGR01665">
    <property type="entry name" value="put_anti_recept"/>
    <property type="match status" value="1"/>
</dbReference>
<feature type="domain" description="Tail spike" evidence="1">
    <location>
        <begin position="52"/>
        <end position="314"/>
    </location>
</feature>
<evidence type="ECO:0000313" key="3">
    <source>
        <dbReference type="Proteomes" id="UP000003807"/>
    </source>
</evidence>
<dbReference type="EMBL" id="AEDP01000018">
    <property type="protein sequence ID" value="EFL54605.1"/>
    <property type="molecule type" value="Genomic_DNA"/>
</dbReference>
<dbReference type="InterPro" id="IPR007119">
    <property type="entry name" value="Phage_tail_spike_N"/>
</dbReference>
<evidence type="ECO:0000259" key="1">
    <source>
        <dbReference type="Pfam" id="PF06605"/>
    </source>
</evidence>
<proteinExistence type="predicted"/>
<dbReference type="AlphaFoldDB" id="E1KWH7"/>
<reference evidence="2 3" key="1">
    <citation type="submission" date="2010-08" db="EMBL/GenBank/DDBJ databases">
        <authorList>
            <person name="Durkin A.S."/>
            <person name="Madupu R."/>
            <person name="Torralba M."/>
            <person name="Gillis M."/>
            <person name="Methe B."/>
            <person name="Sutton G."/>
            <person name="Nelson K.E."/>
        </authorList>
    </citation>
    <scope>NUCLEOTIDE SEQUENCE [LARGE SCALE GENOMIC DNA]</scope>
    <source>
        <strain evidence="2 3">BVS033A4</strain>
    </source>
</reference>
<dbReference type="InterPro" id="IPR010572">
    <property type="entry name" value="Tail_dom"/>
</dbReference>
<protein>
    <submittedName>
        <fullName evidence="2">Phage minor structural protein, N-terminal domain protein</fullName>
    </submittedName>
</protein>
<gene>
    <name evidence="2" type="ORF">HMPREF9289_0716</name>
</gene>
<dbReference type="Proteomes" id="UP000003807">
    <property type="component" value="Unassembled WGS sequence"/>
</dbReference>
<name>E1KWH7_FINMA</name>
<evidence type="ECO:0000313" key="2">
    <source>
        <dbReference type="EMBL" id="EFL54605.1"/>
    </source>
</evidence>
<comment type="caution">
    <text evidence="2">The sequence shown here is derived from an EMBL/GenBank/DDBJ whole genome shotgun (WGS) entry which is preliminary data.</text>
</comment>
<accession>E1KWH7</accession>
<dbReference type="Gene3D" id="2.160.20.80">
    <property type="entry name" value="E3 ubiquitin-protein ligase SopA"/>
    <property type="match status" value="1"/>
</dbReference>
<dbReference type="PANTHER" id="PTHR37320">
    <property type="entry name" value="AG-1 BLOOD STAGE MEMBRANE PROTEIN HOMOLOGUE"/>
    <property type="match status" value="1"/>
</dbReference>
<dbReference type="SUPFAM" id="SSF141571">
    <property type="entry name" value="Pentapeptide repeat-like"/>
    <property type="match status" value="1"/>
</dbReference>